<evidence type="ECO:0000256" key="7">
    <source>
        <dbReference type="ARBA" id="ARBA00023125"/>
    </source>
</evidence>
<dbReference type="PROSITE" id="PS00031">
    <property type="entry name" value="NUCLEAR_REC_DBD_1"/>
    <property type="match status" value="1"/>
</dbReference>
<evidence type="ECO:0000256" key="9">
    <source>
        <dbReference type="ARBA" id="ARBA00023170"/>
    </source>
</evidence>
<dbReference type="GO" id="GO:0008270">
    <property type="term" value="F:zinc ion binding"/>
    <property type="evidence" value="ECO:0007669"/>
    <property type="project" value="UniProtKB-KW"/>
</dbReference>
<dbReference type="Proteomes" id="UP001187531">
    <property type="component" value="Unassembled WGS sequence"/>
</dbReference>
<dbReference type="PRINTS" id="PR00398">
    <property type="entry name" value="STRDHORMONER"/>
</dbReference>
<dbReference type="Gene3D" id="3.30.50.10">
    <property type="entry name" value="Erythroid Transcription Factor GATA-1, subunit A"/>
    <property type="match status" value="1"/>
</dbReference>
<feature type="domain" description="Nuclear receptor" evidence="16">
    <location>
        <begin position="78"/>
        <end position="153"/>
    </location>
</feature>
<evidence type="ECO:0000256" key="11">
    <source>
        <dbReference type="ARBA" id="ARBA00055215"/>
    </source>
</evidence>
<evidence type="ECO:0000256" key="15">
    <source>
        <dbReference type="SAM" id="MobiDB-lite"/>
    </source>
</evidence>
<evidence type="ECO:0000256" key="10">
    <source>
        <dbReference type="ARBA" id="ARBA00023242"/>
    </source>
</evidence>
<name>A0AA88IAE7_ARTSF</name>
<evidence type="ECO:0000256" key="5">
    <source>
        <dbReference type="ARBA" id="ARBA00022833"/>
    </source>
</evidence>
<evidence type="ECO:0000256" key="1">
    <source>
        <dbReference type="ARBA" id="ARBA00004123"/>
    </source>
</evidence>
<dbReference type="Gene3D" id="1.10.565.10">
    <property type="entry name" value="Retinoid X Receptor"/>
    <property type="match status" value="1"/>
</dbReference>
<dbReference type="AlphaFoldDB" id="A0AA88IAE7"/>
<dbReference type="InterPro" id="IPR000536">
    <property type="entry name" value="Nucl_hrmn_rcpt_lig-bd"/>
</dbReference>
<feature type="compositionally biased region" description="Low complexity" evidence="15">
    <location>
        <begin position="179"/>
        <end position="189"/>
    </location>
</feature>
<dbReference type="GO" id="GO:0004879">
    <property type="term" value="F:nuclear receptor activity"/>
    <property type="evidence" value="ECO:0007669"/>
    <property type="project" value="InterPro"/>
</dbReference>
<evidence type="ECO:0000256" key="13">
    <source>
        <dbReference type="ARBA" id="ARBA00077334"/>
    </source>
</evidence>
<evidence type="ECO:0000256" key="14">
    <source>
        <dbReference type="RuleBase" id="RU004334"/>
    </source>
</evidence>
<dbReference type="InterPro" id="IPR044101">
    <property type="entry name" value="NR_DBD_ROR"/>
</dbReference>
<keyword evidence="10 14" id="KW-0539">Nucleus</keyword>
<keyword evidence="4 14" id="KW-0863">Zinc-finger</keyword>
<dbReference type="PROSITE" id="PS51030">
    <property type="entry name" value="NUCLEAR_REC_DBD_2"/>
    <property type="match status" value="1"/>
</dbReference>
<comment type="function">
    <text evidence="11">Putative receptor whose ligand is not yet known.</text>
</comment>
<evidence type="ECO:0000256" key="4">
    <source>
        <dbReference type="ARBA" id="ARBA00022771"/>
    </source>
</evidence>
<evidence type="ECO:0000256" key="12">
    <source>
        <dbReference type="ARBA" id="ARBA00072676"/>
    </source>
</evidence>
<dbReference type="CDD" id="cd06968">
    <property type="entry name" value="NR_DBD_ROR"/>
    <property type="match status" value="1"/>
</dbReference>
<evidence type="ECO:0000259" key="16">
    <source>
        <dbReference type="PROSITE" id="PS51030"/>
    </source>
</evidence>
<dbReference type="PANTHER" id="PTHR45805">
    <property type="entry name" value="NUCLEAR HORMONE RECEPTOR HR3-RELATED"/>
    <property type="match status" value="1"/>
</dbReference>
<dbReference type="Pfam" id="PF00104">
    <property type="entry name" value="Hormone_recep"/>
    <property type="match status" value="1"/>
</dbReference>
<dbReference type="Pfam" id="PF00105">
    <property type="entry name" value="zf-C4"/>
    <property type="match status" value="1"/>
</dbReference>
<accession>A0AA88IAE7</accession>
<gene>
    <name evidence="18" type="ORF">QYM36_004530</name>
</gene>
<dbReference type="InterPro" id="IPR001728">
    <property type="entry name" value="ThyrH_rcpt"/>
</dbReference>
<dbReference type="GO" id="GO:0000978">
    <property type="term" value="F:RNA polymerase II cis-regulatory region sequence-specific DNA binding"/>
    <property type="evidence" value="ECO:0007669"/>
    <property type="project" value="TreeGrafter"/>
</dbReference>
<evidence type="ECO:0000313" key="19">
    <source>
        <dbReference type="Proteomes" id="UP001187531"/>
    </source>
</evidence>
<dbReference type="InterPro" id="IPR013088">
    <property type="entry name" value="Znf_NHR/GATA"/>
</dbReference>
<keyword evidence="7 14" id="KW-0238">DNA-binding</keyword>
<dbReference type="SMART" id="SM00399">
    <property type="entry name" value="ZnF_C4"/>
    <property type="match status" value="1"/>
</dbReference>
<comment type="subcellular location">
    <subcellularLocation>
        <location evidence="1 14">Nucleus</location>
    </subcellularLocation>
</comment>
<dbReference type="InterPro" id="IPR001628">
    <property type="entry name" value="Znf_hrmn_rcpt"/>
</dbReference>
<evidence type="ECO:0000256" key="6">
    <source>
        <dbReference type="ARBA" id="ARBA00023015"/>
    </source>
</evidence>
<evidence type="ECO:0000256" key="3">
    <source>
        <dbReference type="ARBA" id="ARBA00022723"/>
    </source>
</evidence>
<reference evidence="18" key="1">
    <citation type="submission" date="2023-07" db="EMBL/GenBank/DDBJ databases">
        <title>Chromosome-level genome assembly of Artemia franciscana.</title>
        <authorList>
            <person name="Jo E."/>
        </authorList>
    </citation>
    <scope>NUCLEOTIDE SEQUENCE</scope>
    <source>
        <tissue evidence="18">Whole body</tissue>
    </source>
</reference>
<feature type="compositionally biased region" description="Polar residues" evidence="15">
    <location>
        <begin position="191"/>
        <end position="205"/>
    </location>
</feature>
<organism evidence="18 19">
    <name type="scientific">Artemia franciscana</name>
    <name type="common">Brine shrimp</name>
    <name type="synonym">Artemia sanfranciscana</name>
    <dbReference type="NCBI Taxonomy" id="6661"/>
    <lineage>
        <taxon>Eukaryota</taxon>
        <taxon>Metazoa</taxon>
        <taxon>Ecdysozoa</taxon>
        <taxon>Arthropoda</taxon>
        <taxon>Crustacea</taxon>
        <taxon>Branchiopoda</taxon>
        <taxon>Anostraca</taxon>
        <taxon>Artemiidae</taxon>
        <taxon>Artemia</taxon>
    </lineage>
</organism>
<keyword evidence="19" id="KW-1185">Reference proteome</keyword>
<keyword evidence="5 14" id="KW-0862">Zinc</keyword>
<dbReference type="EMBL" id="JAVRJZ010000007">
    <property type="protein sequence ID" value="KAK2720676.1"/>
    <property type="molecule type" value="Genomic_DNA"/>
</dbReference>
<dbReference type="PRINTS" id="PR00047">
    <property type="entry name" value="STROIDFINGER"/>
</dbReference>
<evidence type="ECO:0000256" key="2">
    <source>
        <dbReference type="ARBA" id="ARBA00008092"/>
    </source>
</evidence>
<dbReference type="InterPro" id="IPR001723">
    <property type="entry name" value="Nuclear_hrmn_rcpt"/>
</dbReference>
<dbReference type="SUPFAM" id="SSF48508">
    <property type="entry name" value="Nuclear receptor ligand-binding domain"/>
    <property type="match status" value="1"/>
</dbReference>
<evidence type="ECO:0000256" key="8">
    <source>
        <dbReference type="ARBA" id="ARBA00023163"/>
    </source>
</evidence>
<evidence type="ECO:0000313" key="18">
    <source>
        <dbReference type="EMBL" id="KAK2720676.1"/>
    </source>
</evidence>
<dbReference type="PRINTS" id="PR00546">
    <property type="entry name" value="THYROIDHORMR"/>
</dbReference>
<sequence>MEGTTTAIAGPHTMDILDEIFGNEWNSPGPSSSDINSQVGSPVGSEVEFKPDFSADTTTTPVSQRKNNLNSIRAQIEIIPCKVCGDKSSGVHYGVITCEGCKGFFRRSQSSVVNYQCPRQKNCVVDRVNRNRCQYCRLQKCLALGMSRDAVKFGRMSKKQREKVEDEVRFHKAQMRGNQQPSDSSPDSSVYDHQQPSSSDQHYTGTFSYSGGSISPYPTHSYNTYGNYEVGSTNFVDSTTSPFENKVMTSDTLVPDSPVTPSISPDTVHLSDLLAKAIGDAHARTCCVIPDEKRLPDVSRILHYRNMPHIEMWMQCATQLTKSIQQVIEFAKMVPGFMKLSQDDQIVLLKSASFELVVVRMSRLIDLSSNSVLFDDFYLPFDVFVTGNTEEMRLVSQIFEFAKNLAELKLSDSQLALYQALILLNSDRYNLRGTMEIARLHDALLQALRHELNKTHRLPAKGDISVCDSLIARVPGLRELSVLHLDALAKFRRSAPHIEFPALHKELFNVEP</sequence>
<feature type="domain" description="NR LBD" evidence="17">
    <location>
        <begin position="270"/>
        <end position="510"/>
    </location>
</feature>
<keyword evidence="8 14" id="KW-0804">Transcription</keyword>
<proteinExistence type="inferred from homology"/>
<dbReference type="InterPro" id="IPR035500">
    <property type="entry name" value="NHR-like_dom_sf"/>
</dbReference>
<keyword evidence="6 14" id="KW-0805">Transcription regulation</keyword>
<evidence type="ECO:0000259" key="17">
    <source>
        <dbReference type="PROSITE" id="PS51843"/>
    </source>
</evidence>
<keyword evidence="9 14" id="KW-0675">Receptor</keyword>
<keyword evidence="3 14" id="KW-0479">Metal-binding</keyword>
<feature type="region of interest" description="Disordered" evidence="15">
    <location>
        <begin position="154"/>
        <end position="205"/>
    </location>
</feature>
<dbReference type="SMART" id="SM00430">
    <property type="entry name" value="HOLI"/>
    <property type="match status" value="1"/>
</dbReference>
<dbReference type="PROSITE" id="PS51843">
    <property type="entry name" value="NR_LBD"/>
    <property type="match status" value="1"/>
</dbReference>
<protein>
    <recommendedName>
        <fullName evidence="12">Probable nuclear hormone receptor HR3</fullName>
    </recommendedName>
    <alternativeName>
        <fullName evidence="13">Nuclear receptor subfamily 1 group F member 4</fullName>
    </alternativeName>
</protein>
<dbReference type="FunFam" id="3.30.50.10:FF:000003">
    <property type="entry name" value="Nuclear orphan receptor ROR-beta"/>
    <property type="match status" value="1"/>
</dbReference>
<comment type="similarity">
    <text evidence="2">Belongs to the nuclear hormone receptor family. NR1 subfamily.</text>
</comment>
<dbReference type="GO" id="GO:0005634">
    <property type="term" value="C:nucleus"/>
    <property type="evidence" value="ECO:0007669"/>
    <property type="project" value="UniProtKB-SubCell"/>
</dbReference>
<dbReference type="PANTHER" id="PTHR45805:SF2">
    <property type="entry name" value="NUCLEAR HORMONE RECEPTOR HR3-RELATED"/>
    <property type="match status" value="1"/>
</dbReference>
<comment type="caution">
    <text evidence="18">The sequence shown here is derived from an EMBL/GenBank/DDBJ whole genome shotgun (WGS) entry which is preliminary data.</text>
</comment>
<dbReference type="SUPFAM" id="SSF57716">
    <property type="entry name" value="Glucocorticoid receptor-like (DNA-binding domain)"/>
    <property type="match status" value="1"/>
</dbReference>